<keyword evidence="4" id="KW-1185">Reference proteome</keyword>
<dbReference type="OrthoDB" id="306690at2759"/>
<dbReference type="SUPFAM" id="SSF54928">
    <property type="entry name" value="RNA-binding domain, RBD"/>
    <property type="match status" value="1"/>
</dbReference>
<dbReference type="PANTHER" id="PTHR12357">
    <property type="entry name" value="YTH YT521-B HOMOLOGY DOMAIN-CONTAINING"/>
    <property type="match status" value="1"/>
</dbReference>
<gene>
    <name evidence="3" type="ORF">INT44_004710</name>
</gene>
<proteinExistence type="predicted"/>
<dbReference type="AlphaFoldDB" id="A0A8H7PG04"/>
<name>A0A8H7PG04_9FUNG</name>
<feature type="compositionally biased region" description="Pro residues" evidence="1">
    <location>
        <begin position="1"/>
        <end position="10"/>
    </location>
</feature>
<accession>A0A8H7PG04</accession>
<dbReference type="Gene3D" id="3.10.590.10">
    <property type="entry name" value="ph1033 like domains"/>
    <property type="match status" value="1"/>
</dbReference>
<feature type="compositionally biased region" description="Polar residues" evidence="1">
    <location>
        <begin position="170"/>
        <end position="189"/>
    </location>
</feature>
<dbReference type="InterPro" id="IPR045168">
    <property type="entry name" value="YTH_prot"/>
</dbReference>
<feature type="region of interest" description="Disordered" evidence="1">
    <location>
        <begin position="157"/>
        <end position="228"/>
    </location>
</feature>
<feature type="compositionally biased region" description="Basic and acidic residues" evidence="1">
    <location>
        <begin position="327"/>
        <end position="338"/>
    </location>
</feature>
<dbReference type="InterPro" id="IPR007275">
    <property type="entry name" value="YTH_domain"/>
</dbReference>
<dbReference type="EMBL" id="JAEPRA010000021">
    <property type="protein sequence ID" value="KAG2172969.1"/>
    <property type="molecule type" value="Genomic_DNA"/>
</dbReference>
<protein>
    <recommendedName>
        <fullName evidence="2">YTH domain-containing protein</fullName>
    </recommendedName>
</protein>
<dbReference type="PANTHER" id="PTHR12357:SF3">
    <property type="entry name" value="YTH DOMAIN-CONTAINING PROTEIN 1"/>
    <property type="match status" value="1"/>
</dbReference>
<dbReference type="GO" id="GO:0000381">
    <property type="term" value="P:regulation of alternative mRNA splicing, via spliceosome"/>
    <property type="evidence" value="ECO:0007669"/>
    <property type="project" value="TreeGrafter"/>
</dbReference>
<evidence type="ECO:0000313" key="4">
    <source>
        <dbReference type="Proteomes" id="UP000612746"/>
    </source>
</evidence>
<dbReference type="GO" id="GO:0003729">
    <property type="term" value="F:mRNA binding"/>
    <property type="evidence" value="ECO:0007669"/>
    <property type="project" value="TreeGrafter"/>
</dbReference>
<evidence type="ECO:0000259" key="2">
    <source>
        <dbReference type="PROSITE" id="PS50882"/>
    </source>
</evidence>
<evidence type="ECO:0000313" key="3">
    <source>
        <dbReference type="EMBL" id="KAG2172969.1"/>
    </source>
</evidence>
<organism evidence="3 4">
    <name type="scientific">Umbelopsis vinacea</name>
    <dbReference type="NCBI Taxonomy" id="44442"/>
    <lineage>
        <taxon>Eukaryota</taxon>
        <taxon>Fungi</taxon>
        <taxon>Fungi incertae sedis</taxon>
        <taxon>Mucoromycota</taxon>
        <taxon>Mucoromycotina</taxon>
        <taxon>Umbelopsidomycetes</taxon>
        <taxon>Umbelopsidales</taxon>
        <taxon>Umbelopsidaceae</taxon>
        <taxon>Umbelopsis</taxon>
    </lineage>
</organism>
<dbReference type="GO" id="GO:1990247">
    <property type="term" value="F:N6-methyladenosine-containing RNA reader activity"/>
    <property type="evidence" value="ECO:0007669"/>
    <property type="project" value="TreeGrafter"/>
</dbReference>
<evidence type="ECO:0000256" key="1">
    <source>
        <dbReference type="SAM" id="MobiDB-lite"/>
    </source>
</evidence>
<feature type="region of interest" description="Disordered" evidence="1">
    <location>
        <begin position="1"/>
        <end position="32"/>
    </location>
</feature>
<feature type="domain" description="YTH" evidence="2">
    <location>
        <begin position="232"/>
        <end position="388"/>
    </location>
</feature>
<sequence length="461" mass="51588">MSDASPPPPVAEIATPPSDSPKPASGIQQKPKNLENAMWVGNLPTDTTPEELRDFFFDDDFLQASRHDIVCMKSTEFHGIKLVCRPRKVSGPVTSLGSFGHPLMNPFVQQNHLTARGMVASPRHLHTSLQQTSASDAMPMLPPPMMYLPQGGVTGSMRFNQYPGDPRFHTLSTMPPTSMPQHPTTSSPTDYRPRRTSQLSRSSRDSSPAQPPLPSPQERHPSIDSNASNPSVRYFILKSLTADDLDISVERGVWATQPHNEASLNRAFKTSSAVYLIFSANKSGEFYGYARMLQPIVPNPPSSPSTQVEWTPITMEEEEEEGNAPPTEKEQPPVDGNEKRWGNAFKVQWIKVQTRHLRNSWNNNREVKVSRDGTELETAVGEMLLQGFHWAEQQQLYQQQPQAPPPYQPMMYNNEMPPSQQMMMGYIQTPHGLQLVPIPFVGLGMPPTPYPYMFSTQDDAQ</sequence>
<feature type="region of interest" description="Disordered" evidence="1">
    <location>
        <begin position="315"/>
        <end position="338"/>
    </location>
</feature>
<comment type="caution">
    <text evidence="3">The sequence shown here is derived from an EMBL/GenBank/DDBJ whole genome shotgun (WGS) entry which is preliminary data.</text>
</comment>
<dbReference type="Pfam" id="PF04146">
    <property type="entry name" value="YTH"/>
    <property type="match status" value="1"/>
</dbReference>
<reference evidence="3" key="1">
    <citation type="submission" date="2020-12" db="EMBL/GenBank/DDBJ databases">
        <title>Metabolic potential, ecology and presence of endohyphal bacteria is reflected in genomic diversity of Mucoromycotina.</title>
        <authorList>
            <person name="Muszewska A."/>
            <person name="Okrasinska A."/>
            <person name="Steczkiewicz K."/>
            <person name="Drgas O."/>
            <person name="Orlowska M."/>
            <person name="Perlinska-Lenart U."/>
            <person name="Aleksandrzak-Piekarczyk T."/>
            <person name="Szatraj K."/>
            <person name="Zielenkiewicz U."/>
            <person name="Pilsyk S."/>
            <person name="Malc E."/>
            <person name="Mieczkowski P."/>
            <person name="Kruszewska J.S."/>
            <person name="Biernat P."/>
            <person name="Pawlowska J."/>
        </authorList>
    </citation>
    <scope>NUCLEOTIDE SEQUENCE</scope>
    <source>
        <strain evidence="3">WA0000051536</strain>
    </source>
</reference>
<dbReference type="CDD" id="cd21134">
    <property type="entry name" value="YTH"/>
    <property type="match status" value="1"/>
</dbReference>
<dbReference type="InterPro" id="IPR035979">
    <property type="entry name" value="RBD_domain_sf"/>
</dbReference>
<dbReference type="Proteomes" id="UP000612746">
    <property type="component" value="Unassembled WGS sequence"/>
</dbReference>
<feature type="compositionally biased region" description="Low complexity" evidence="1">
    <location>
        <begin position="196"/>
        <end position="208"/>
    </location>
</feature>
<dbReference type="PROSITE" id="PS50882">
    <property type="entry name" value="YTH"/>
    <property type="match status" value="1"/>
</dbReference>
<dbReference type="GO" id="GO:0005654">
    <property type="term" value="C:nucleoplasm"/>
    <property type="evidence" value="ECO:0007669"/>
    <property type="project" value="TreeGrafter"/>
</dbReference>
<dbReference type="GO" id="GO:0000398">
    <property type="term" value="P:mRNA splicing, via spliceosome"/>
    <property type="evidence" value="ECO:0007669"/>
    <property type="project" value="TreeGrafter"/>
</dbReference>